<name>A0ABD3RRN7_9STRA</name>
<dbReference type="Proteomes" id="UP001530377">
    <property type="component" value="Unassembled WGS sequence"/>
</dbReference>
<dbReference type="InterPro" id="IPR032675">
    <property type="entry name" value="LRR_dom_sf"/>
</dbReference>
<dbReference type="PANTHER" id="PTHR24107:SF2">
    <property type="entry name" value="NLR FAMILY CARD DOMAIN CONTAINING 3"/>
    <property type="match status" value="1"/>
</dbReference>
<dbReference type="InterPro" id="IPR052410">
    <property type="entry name" value="DRC5"/>
</dbReference>
<dbReference type="SUPFAM" id="SSF52047">
    <property type="entry name" value="RNI-like"/>
    <property type="match status" value="1"/>
</dbReference>
<evidence type="ECO:0000313" key="5">
    <source>
        <dbReference type="Proteomes" id="UP001530377"/>
    </source>
</evidence>
<dbReference type="PANTHER" id="PTHR24107">
    <property type="entry name" value="YNEIN REGULATORY COMPLEX SUBUNIT 5"/>
    <property type="match status" value="1"/>
</dbReference>
<dbReference type="Pfam" id="PF13516">
    <property type="entry name" value="LRR_6"/>
    <property type="match status" value="3"/>
</dbReference>
<gene>
    <name evidence="4" type="ORF">ACHAXA_007139</name>
</gene>
<keyword evidence="2" id="KW-0963">Cytoplasm</keyword>
<dbReference type="SMART" id="SM00368">
    <property type="entry name" value="LRR_RI"/>
    <property type="match status" value="3"/>
</dbReference>
<accession>A0ABD3RRN7</accession>
<reference evidence="4 5" key="1">
    <citation type="submission" date="2024-10" db="EMBL/GenBank/DDBJ databases">
        <title>Updated reference genomes for cyclostephanoid diatoms.</title>
        <authorList>
            <person name="Roberts W.R."/>
            <person name="Alverson A.J."/>
        </authorList>
    </citation>
    <scope>NUCLEOTIDE SEQUENCE [LARGE SCALE GENOMIC DNA]</scope>
    <source>
        <strain evidence="4 5">AJA228-03</strain>
    </source>
</reference>
<evidence type="ECO:0000256" key="1">
    <source>
        <dbReference type="ARBA" id="ARBA00004245"/>
    </source>
</evidence>
<protein>
    <submittedName>
        <fullName evidence="4">Uncharacterized protein</fullName>
    </submittedName>
</protein>
<dbReference type="GO" id="GO:0005856">
    <property type="term" value="C:cytoskeleton"/>
    <property type="evidence" value="ECO:0007669"/>
    <property type="project" value="UniProtKB-SubCell"/>
</dbReference>
<dbReference type="Gene3D" id="3.80.10.10">
    <property type="entry name" value="Ribonuclease Inhibitor"/>
    <property type="match status" value="2"/>
</dbReference>
<dbReference type="EMBL" id="JALLPB020000190">
    <property type="protein sequence ID" value="KAL3815607.1"/>
    <property type="molecule type" value="Genomic_DNA"/>
</dbReference>
<keyword evidence="3" id="KW-0206">Cytoskeleton</keyword>
<proteinExistence type="predicted"/>
<sequence>MHIIVARRRRLSFSFSSSRGGIGSTIVEHDADAAYATDDGGEEFVRDGGREGAIFLVGNHLGDRGVARVVHGLQDPCREYFKLYLCENRIGPLGALLISCTLRQNSKLIELSLGGNRIGDEGARHLAHSLMHNVSLKMLNLERNDIGPEGTTELSKCLERNNTALQWLVLSENPIGDEGARAMLRCVGNTVSFHTLLKCNHSLRSIILKKVSHVTGNTTLKKIQRHLKFNRSSAPSSTLAAQRKVLWLATENHNSLLEYIRSIQSDVAVNDMDCITRILALLACRHDVSTLFAVLINTPSLFLKCRDAKYIGDSYARSGPESASLISYARDDLPSHSSVVLLRNAPTLSYRYGHFDSVRLAVDRIEQHPFAIRRRGDCLRGANCNCGIFVAPRIPPASPEGYVRHASNDLLQKKLATAQKTNAIPKQICDPRLPLEKLDLSSNNLAAIPAEIGGLKALTELILDNNVLVSLPIEMGELIKLKVLSLRDNHIQVANTNFSASNPQPIPSSLFENTLLIDLNLHGNILTSTQLNEFDGFSVFLERRKKVKTKNLFGGAMDGDSTLCGLK</sequence>
<dbReference type="SUPFAM" id="SSF52058">
    <property type="entry name" value="L domain-like"/>
    <property type="match status" value="1"/>
</dbReference>
<evidence type="ECO:0000256" key="3">
    <source>
        <dbReference type="ARBA" id="ARBA00023212"/>
    </source>
</evidence>
<evidence type="ECO:0000313" key="4">
    <source>
        <dbReference type="EMBL" id="KAL3815607.1"/>
    </source>
</evidence>
<comment type="subcellular location">
    <subcellularLocation>
        <location evidence="1">Cytoplasm</location>
        <location evidence="1">Cytoskeleton</location>
    </subcellularLocation>
</comment>
<keyword evidence="5" id="KW-1185">Reference proteome</keyword>
<dbReference type="AlphaFoldDB" id="A0ABD3RRN7"/>
<dbReference type="InterPro" id="IPR001611">
    <property type="entry name" value="Leu-rich_rpt"/>
</dbReference>
<comment type="caution">
    <text evidence="4">The sequence shown here is derived from an EMBL/GenBank/DDBJ whole genome shotgun (WGS) entry which is preliminary data.</text>
</comment>
<dbReference type="Pfam" id="PF13855">
    <property type="entry name" value="LRR_8"/>
    <property type="match status" value="1"/>
</dbReference>
<organism evidence="4 5">
    <name type="scientific">Cyclostephanos tholiformis</name>
    <dbReference type="NCBI Taxonomy" id="382380"/>
    <lineage>
        <taxon>Eukaryota</taxon>
        <taxon>Sar</taxon>
        <taxon>Stramenopiles</taxon>
        <taxon>Ochrophyta</taxon>
        <taxon>Bacillariophyta</taxon>
        <taxon>Coscinodiscophyceae</taxon>
        <taxon>Thalassiosirophycidae</taxon>
        <taxon>Stephanodiscales</taxon>
        <taxon>Stephanodiscaceae</taxon>
        <taxon>Cyclostephanos</taxon>
    </lineage>
</organism>
<evidence type="ECO:0000256" key="2">
    <source>
        <dbReference type="ARBA" id="ARBA00022490"/>
    </source>
</evidence>